<dbReference type="Pfam" id="PF04055">
    <property type="entry name" value="Radical_SAM"/>
    <property type="match status" value="1"/>
</dbReference>
<comment type="cofactor">
    <cofactor evidence="1">
        <name>[4Fe-4S] cluster</name>
        <dbReference type="ChEBI" id="CHEBI:49883"/>
    </cofactor>
</comment>
<dbReference type="AlphaFoldDB" id="A0A0B6WY60"/>
<feature type="domain" description="Radical SAM core" evidence="7">
    <location>
        <begin position="34"/>
        <end position="262"/>
    </location>
</feature>
<evidence type="ECO:0000256" key="3">
    <source>
        <dbReference type="ARBA" id="ARBA00022723"/>
    </source>
</evidence>
<dbReference type="SUPFAM" id="SSF102114">
    <property type="entry name" value="Radical SAM enzymes"/>
    <property type="match status" value="1"/>
</dbReference>
<evidence type="ECO:0000256" key="2">
    <source>
        <dbReference type="ARBA" id="ARBA00022691"/>
    </source>
</evidence>
<evidence type="ECO:0000256" key="6">
    <source>
        <dbReference type="SAM" id="Coils"/>
    </source>
</evidence>
<dbReference type="GO" id="GO:0046872">
    <property type="term" value="F:metal ion binding"/>
    <property type="evidence" value="ECO:0007669"/>
    <property type="project" value="UniProtKB-KW"/>
</dbReference>
<dbReference type="GO" id="GO:0051536">
    <property type="term" value="F:iron-sulfur cluster binding"/>
    <property type="evidence" value="ECO:0007669"/>
    <property type="project" value="UniProtKB-KW"/>
</dbReference>
<reference evidence="8 9" key="2">
    <citation type="submission" date="2015-01" db="EMBL/GenBank/DDBJ databases">
        <title>Complete genome sequence of Pyrinomonas methylaliphatogenes type strain K22T.</title>
        <authorList>
            <person name="Lee K.C.Y."/>
            <person name="Power J.F."/>
            <person name="Dunfield P.F."/>
            <person name="Morgan X.C."/>
            <person name="Huttenhower C."/>
            <person name="Stott M.B."/>
        </authorList>
    </citation>
    <scope>NUCLEOTIDE SEQUENCE [LARGE SCALE GENOMIC DNA]</scope>
    <source>
        <strain evidence="8 9">K22</strain>
    </source>
</reference>
<keyword evidence="6" id="KW-0175">Coiled coil</keyword>
<evidence type="ECO:0000256" key="1">
    <source>
        <dbReference type="ARBA" id="ARBA00001966"/>
    </source>
</evidence>
<reference evidence="8 9" key="1">
    <citation type="submission" date="2013-12" db="EMBL/GenBank/DDBJ databases">
        <authorList>
            <person name="Stott M."/>
        </authorList>
    </citation>
    <scope>NUCLEOTIDE SEQUENCE [LARGE SCALE GENOMIC DNA]</scope>
    <source>
        <strain evidence="8 9">K22</strain>
    </source>
</reference>
<organism evidence="8 9">
    <name type="scientific">Pyrinomonas methylaliphatogenes</name>
    <dbReference type="NCBI Taxonomy" id="454194"/>
    <lineage>
        <taxon>Bacteria</taxon>
        <taxon>Pseudomonadati</taxon>
        <taxon>Acidobacteriota</taxon>
        <taxon>Blastocatellia</taxon>
        <taxon>Blastocatellales</taxon>
        <taxon>Pyrinomonadaceae</taxon>
        <taxon>Pyrinomonas</taxon>
    </lineage>
</organism>
<keyword evidence="2" id="KW-0949">S-adenosyl-L-methionine</keyword>
<dbReference type="CDD" id="cd21109">
    <property type="entry name" value="SPASM"/>
    <property type="match status" value="1"/>
</dbReference>
<keyword evidence="9" id="KW-1185">Reference proteome</keyword>
<dbReference type="SFLD" id="SFLDS00029">
    <property type="entry name" value="Radical_SAM"/>
    <property type="match status" value="1"/>
</dbReference>
<protein>
    <submittedName>
        <fullName evidence="8">Predicted Fe-S oxidoreductase</fullName>
    </submittedName>
</protein>
<feature type="coiled-coil region" evidence="6">
    <location>
        <begin position="367"/>
        <end position="394"/>
    </location>
</feature>
<dbReference type="PANTHER" id="PTHR11228:SF7">
    <property type="entry name" value="PQQA PEPTIDE CYCLASE"/>
    <property type="match status" value="1"/>
</dbReference>
<evidence type="ECO:0000256" key="4">
    <source>
        <dbReference type="ARBA" id="ARBA00023004"/>
    </source>
</evidence>
<dbReference type="Gene3D" id="3.20.20.70">
    <property type="entry name" value="Aldolase class I"/>
    <property type="match status" value="1"/>
</dbReference>
<gene>
    <name evidence="8" type="ORF">PYK22_01667</name>
</gene>
<proteinExistence type="predicted"/>
<dbReference type="InterPro" id="IPR013785">
    <property type="entry name" value="Aldolase_TIM"/>
</dbReference>
<dbReference type="Proteomes" id="UP000031518">
    <property type="component" value="Unassembled WGS sequence"/>
</dbReference>
<dbReference type="PROSITE" id="PS51918">
    <property type="entry name" value="RADICAL_SAM"/>
    <property type="match status" value="1"/>
</dbReference>
<sequence>MRPEKIEGSYLKAKMDYTTRELLKRYARMAVGQPFAPVLLNILVTSVCDMRCTHCFFTEELDDRPRKKLQMKTHEIQRIAETLGGNLGVLIIAGGEPFTRKDLPEIVRAFYENNRLESVYLMSNGQIQKRILPDVARILEECPKLNVAVALGIDGLKEEHEKIRQKPGSWDIAIDTARQLQAMKRQYNNRLDVQTCTCVMRSNQDRIFEWYDFLKYELKPDKVNINYIRPPSADPRELEFDHAIYARLSKMIDEDSRQAAIKNNYTGEAGFFKAAIDIYMHGLIAKTKEENRAQLRCYAGTAGAVIYDEGTVSSCENLAPVGNLRDYDWNFWRLWNSPAMKARRRKVADGCFCTHESNCYYPSLPFNPKHLIQIKRLEREMKRARREYERAEAEEGEGVAVEI</sequence>
<keyword evidence="4" id="KW-0408">Iron</keyword>
<dbReference type="EMBL" id="CBXV010000006">
    <property type="protein sequence ID" value="CDM65662.1"/>
    <property type="molecule type" value="Genomic_DNA"/>
</dbReference>
<dbReference type="InterPro" id="IPR058240">
    <property type="entry name" value="rSAM_sf"/>
</dbReference>
<evidence type="ECO:0000313" key="8">
    <source>
        <dbReference type="EMBL" id="CDM65662.1"/>
    </source>
</evidence>
<dbReference type="GO" id="GO:0003824">
    <property type="term" value="F:catalytic activity"/>
    <property type="evidence" value="ECO:0007669"/>
    <property type="project" value="InterPro"/>
</dbReference>
<evidence type="ECO:0000313" key="9">
    <source>
        <dbReference type="Proteomes" id="UP000031518"/>
    </source>
</evidence>
<dbReference type="InterPro" id="IPR050377">
    <property type="entry name" value="Radical_SAM_PqqE_MftC-like"/>
</dbReference>
<keyword evidence="3" id="KW-0479">Metal-binding</keyword>
<dbReference type="STRING" id="454194.PYK22_01667"/>
<evidence type="ECO:0000259" key="7">
    <source>
        <dbReference type="PROSITE" id="PS51918"/>
    </source>
</evidence>
<dbReference type="InterPro" id="IPR007197">
    <property type="entry name" value="rSAM"/>
</dbReference>
<evidence type="ECO:0000256" key="5">
    <source>
        <dbReference type="ARBA" id="ARBA00023014"/>
    </source>
</evidence>
<name>A0A0B6WY60_9BACT</name>
<dbReference type="PANTHER" id="PTHR11228">
    <property type="entry name" value="RADICAL SAM DOMAIN PROTEIN"/>
    <property type="match status" value="1"/>
</dbReference>
<dbReference type="SFLD" id="SFLDG01067">
    <property type="entry name" value="SPASM/twitch_domain_containing"/>
    <property type="match status" value="1"/>
</dbReference>
<accession>A0A0B6WY60</accession>
<dbReference type="CDD" id="cd01335">
    <property type="entry name" value="Radical_SAM"/>
    <property type="match status" value="1"/>
</dbReference>
<keyword evidence="5" id="KW-0411">Iron-sulfur</keyword>